<organism evidence="2 3">
    <name type="scientific">Mycolicibacterium obuense</name>
    <dbReference type="NCBI Taxonomy" id="1807"/>
    <lineage>
        <taxon>Bacteria</taxon>
        <taxon>Bacillati</taxon>
        <taxon>Actinomycetota</taxon>
        <taxon>Actinomycetes</taxon>
        <taxon>Mycobacteriales</taxon>
        <taxon>Mycobacteriaceae</taxon>
        <taxon>Mycolicibacterium</taxon>
    </lineage>
</organism>
<proteinExistence type="predicted"/>
<comment type="caution">
    <text evidence="2">The sequence shown here is derived from an EMBL/GenBank/DDBJ whole genome shotgun (WGS) entry which is preliminary data.</text>
</comment>
<accession>A0A0J6W420</accession>
<feature type="domain" description="N-acetyltransferase" evidence="1">
    <location>
        <begin position="23"/>
        <end position="179"/>
    </location>
</feature>
<dbReference type="GO" id="GO:0016747">
    <property type="term" value="F:acyltransferase activity, transferring groups other than amino-acyl groups"/>
    <property type="evidence" value="ECO:0007669"/>
    <property type="project" value="InterPro"/>
</dbReference>
<protein>
    <submittedName>
        <fullName evidence="2">Aminoglycoside 2'-N-acetyltransferase</fullName>
        <ecNumber evidence="2">2.3.1.-</ecNumber>
    </submittedName>
</protein>
<keyword evidence="2" id="KW-0012">Acyltransferase</keyword>
<name>A0A0J6W420_9MYCO</name>
<evidence type="ECO:0000313" key="2">
    <source>
        <dbReference type="EMBL" id="KMO76402.1"/>
    </source>
</evidence>
<dbReference type="Pfam" id="PF13527">
    <property type="entry name" value="Acetyltransf_9"/>
    <property type="match status" value="1"/>
</dbReference>
<gene>
    <name evidence="2" type="primary">aac_2</name>
    <name evidence="2" type="ORF">MOBUDSM44075_02394</name>
</gene>
<reference evidence="2 3" key="1">
    <citation type="journal article" date="2015" name="Genome Biol. Evol.">
        <title>Characterization of Three Mycobacterium spp. with Potential Use in Bioremediation by Genome Sequencing and Comparative Genomics.</title>
        <authorList>
            <person name="Das S."/>
            <person name="Pettersson B.M."/>
            <person name="Behra P.R."/>
            <person name="Ramesh M."/>
            <person name="Dasgupta S."/>
            <person name="Bhattacharya A."/>
            <person name="Kirsebom L.A."/>
        </authorList>
    </citation>
    <scope>NUCLEOTIDE SEQUENCE [LARGE SCALE GENOMIC DNA]</scope>
    <source>
        <strain evidence="2 3">DSM 44075</strain>
    </source>
</reference>
<dbReference type="EMBL" id="JYNU01000013">
    <property type="protein sequence ID" value="KMO76402.1"/>
    <property type="molecule type" value="Genomic_DNA"/>
</dbReference>
<dbReference type="InterPro" id="IPR016181">
    <property type="entry name" value="Acyl_CoA_acyltransferase"/>
</dbReference>
<dbReference type="Proteomes" id="UP000036313">
    <property type="component" value="Unassembled WGS sequence"/>
</dbReference>
<dbReference type="PROSITE" id="PS51186">
    <property type="entry name" value="GNAT"/>
    <property type="match status" value="1"/>
</dbReference>
<dbReference type="CDD" id="cd04301">
    <property type="entry name" value="NAT_SF"/>
    <property type="match status" value="1"/>
</dbReference>
<sequence>MWESGAARHSRLGGGDVHSHNMMDVTIAQPGELNRDVLDCAETLVRSAFGHSFRTHDWLHGVDGVHVLVTENGQLLAHASVVARSLCHDGEVFTAGYVGGVAVRNDQQGRGLGRVVMDHAEAIIQAQHQLGALNAVDTAAPFYAARGWLPWRGHTQADTPDGVVDTYDPDDQIFVLPAGVSVDRLSDSTPLICDWRVGDLW</sequence>
<dbReference type="InterPro" id="IPR000182">
    <property type="entry name" value="GNAT_dom"/>
</dbReference>
<dbReference type="SUPFAM" id="SSF55729">
    <property type="entry name" value="Acyl-CoA N-acyltransferases (Nat)"/>
    <property type="match status" value="1"/>
</dbReference>
<evidence type="ECO:0000259" key="1">
    <source>
        <dbReference type="PROSITE" id="PS51186"/>
    </source>
</evidence>
<dbReference type="Gene3D" id="3.40.630.30">
    <property type="match status" value="1"/>
</dbReference>
<keyword evidence="2" id="KW-0808">Transferase</keyword>
<dbReference type="PATRIC" id="fig|1807.14.peg.2415"/>
<evidence type="ECO:0000313" key="3">
    <source>
        <dbReference type="Proteomes" id="UP000036313"/>
    </source>
</evidence>
<dbReference type="AlphaFoldDB" id="A0A0J6W420"/>
<dbReference type="EC" id="2.3.1.-" evidence="2"/>